<evidence type="ECO:0000313" key="2">
    <source>
        <dbReference type="Proteomes" id="UP000606974"/>
    </source>
</evidence>
<dbReference type="EMBL" id="JAACFV010000104">
    <property type="protein sequence ID" value="KAF7505657.1"/>
    <property type="molecule type" value="Genomic_DNA"/>
</dbReference>
<organism evidence="1 2">
    <name type="scientific">Endocarpon pusillum</name>
    <dbReference type="NCBI Taxonomy" id="364733"/>
    <lineage>
        <taxon>Eukaryota</taxon>
        <taxon>Fungi</taxon>
        <taxon>Dikarya</taxon>
        <taxon>Ascomycota</taxon>
        <taxon>Pezizomycotina</taxon>
        <taxon>Eurotiomycetes</taxon>
        <taxon>Chaetothyriomycetidae</taxon>
        <taxon>Verrucariales</taxon>
        <taxon>Verrucariaceae</taxon>
        <taxon>Endocarpon</taxon>
    </lineage>
</organism>
<name>A0A8H7AEK6_9EURO</name>
<dbReference type="AlphaFoldDB" id="A0A8H7AEK6"/>
<sequence>MIQLGRTREISWPKDGLRLTYLIVTNGRKSKRFMLAKSCRAGRVCLTLRKCGGISPWEAIPPTDATTSDVMAYTAIIWA</sequence>
<keyword evidence="2" id="KW-1185">Reference proteome</keyword>
<accession>A0A8H7AEK6</accession>
<dbReference type="Proteomes" id="UP000606974">
    <property type="component" value="Unassembled WGS sequence"/>
</dbReference>
<proteinExistence type="predicted"/>
<reference evidence="1" key="1">
    <citation type="submission" date="2020-02" db="EMBL/GenBank/DDBJ databases">
        <authorList>
            <person name="Palmer J.M."/>
        </authorList>
    </citation>
    <scope>NUCLEOTIDE SEQUENCE</scope>
    <source>
        <strain evidence="1">EPUS1.4</strain>
        <tissue evidence="1">Thallus</tissue>
    </source>
</reference>
<comment type="caution">
    <text evidence="1">The sequence shown here is derived from an EMBL/GenBank/DDBJ whole genome shotgun (WGS) entry which is preliminary data.</text>
</comment>
<gene>
    <name evidence="1" type="ORF">GJ744_000592</name>
</gene>
<protein>
    <submittedName>
        <fullName evidence="1">Uncharacterized protein</fullName>
    </submittedName>
</protein>
<evidence type="ECO:0000313" key="1">
    <source>
        <dbReference type="EMBL" id="KAF7505657.1"/>
    </source>
</evidence>